<dbReference type="Proteomes" id="UP000693970">
    <property type="component" value="Unassembled WGS sequence"/>
</dbReference>
<protein>
    <recommendedName>
        <fullName evidence="2">DUF4461 domain-containing protein</fullName>
    </recommendedName>
</protein>
<comment type="caution">
    <text evidence="3">The sequence shown here is derived from an EMBL/GenBank/DDBJ whole genome shotgun (WGS) entry which is preliminary data.</text>
</comment>
<feature type="region of interest" description="Disordered" evidence="1">
    <location>
        <begin position="125"/>
        <end position="145"/>
    </location>
</feature>
<dbReference type="OrthoDB" id="44540at2759"/>
<dbReference type="InterPro" id="IPR027989">
    <property type="entry name" value="DUF4461"/>
</dbReference>
<keyword evidence="4" id="KW-1185">Reference proteome</keyword>
<gene>
    <name evidence="3" type="ORF">IV203_006032</name>
</gene>
<proteinExistence type="predicted"/>
<evidence type="ECO:0000313" key="4">
    <source>
        <dbReference type="Proteomes" id="UP000693970"/>
    </source>
</evidence>
<reference evidence="3" key="1">
    <citation type="journal article" date="2021" name="Sci. Rep.">
        <title>Diploid genomic architecture of Nitzschia inconspicua, an elite biomass production diatom.</title>
        <authorList>
            <person name="Oliver A."/>
            <person name="Podell S."/>
            <person name="Pinowska A."/>
            <person name="Traller J.C."/>
            <person name="Smith S.R."/>
            <person name="McClure R."/>
            <person name="Beliaev A."/>
            <person name="Bohutskyi P."/>
            <person name="Hill E.A."/>
            <person name="Rabines A."/>
            <person name="Zheng H."/>
            <person name="Allen L.Z."/>
            <person name="Kuo A."/>
            <person name="Grigoriev I.V."/>
            <person name="Allen A.E."/>
            <person name="Hazlebeck D."/>
            <person name="Allen E.E."/>
        </authorList>
    </citation>
    <scope>NUCLEOTIDE SEQUENCE</scope>
    <source>
        <strain evidence="3">Hildebrandi</strain>
    </source>
</reference>
<accession>A0A9K3PGX5</accession>
<feature type="domain" description="DUF4461" evidence="2">
    <location>
        <begin position="223"/>
        <end position="518"/>
    </location>
</feature>
<sequence>MKHASRSVYVAQLRRAFLLRAHPDRFRRQSSEIRKQQSVLLQALSDRMMEPDFLDYTSNSITNRQLNHPPVNKFSATYNSHELNHRPHLPFVLEKRDGSLVHNTLDLNSSVLDLLKSLADALHSSGAAKLPPPPPMPSTKASMDDSNYKDRIHWARSTEDNIRASSIDHRYDVNTNRGRDLHSFLASIDPTYIKERQACRMDVSAAALVARRLFSLQSIDGISLGWSSESFLVILNSLIRLHEEHNLRLHVQSFYPLQLKFSLDESRSEALDVYGGIIYLNPAATQLEWLESLQEVTEGQLEAFSQNRMIMEERVSLLQEQMGVRIKKGYSCSSLEYHNFLEAIVGPTSCVRSRHSKLGLSSTSSSLMSVPSGLVPFQSTVSGEIKRTKLVVESPVACRRCKVTENGSVRLPSNTTRIELESALSKLSQSAHDRWQVEQIHRKRCKQVIQELQWELGVQKVFPTGVVPRDEFLRAMSRLLEQTSVLGGKISGYSLGIAGAGRCCSVADDGSLIIPFNWT</sequence>
<dbReference type="AlphaFoldDB" id="A0A9K3PGX5"/>
<evidence type="ECO:0000259" key="2">
    <source>
        <dbReference type="Pfam" id="PF14688"/>
    </source>
</evidence>
<name>A0A9K3PGX5_9STRA</name>
<dbReference type="EMBL" id="JAGRRH010000021">
    <property type="protein sequence ID" value="KAG7346963.1"/>
    <property type="molecule type" value="Genomic_DNA"/>
</dbReference>
<dbReference type="Pfam" id="PF14688">
    <property type="entry name" value="DUF4461"/>
    <property type="match status" value="1"/>
</dbReference>
<reference evidence="3" key="2">
    <citation type="submission" date="2021-04" db="EMBL/GenBank/DDBJ databases">
        <authorList>
            <person name="Podell S."/>
        </authorList>
    </citation>
    <scope>NUCLEOTIDE SEQUENCE</scope>
    <source>
        <strain evidence="3">Hildebrandi</strain>
    </source>
</reference>
<evidence type="ECO:0000313" key="3">
    <source>
        <dbReference type="EMBL" id="KAG7346963.1"/>
    </source>
</evidence>
<evidence type="ECO:0000256" key="1">
    <source>
        <dbReference type="SAM" id="MobiDB-lite"/>
    </source>
</evidence>
<organism evidence="3 4">
    <name type="scientific">Nitzschia inconspicua</name>
    <dbReference type="NCBI Taxonomy" id="303405"/>
    <lineage>
        <taxon>Eukaryota</taxon>
        <taxon>Sar</taxon>
        <taxon>Stramenopiles</taxon>
        <taxon>Ochrophyta</taxon>
        <taxon>Bacillariophyta</taxon>
        <taxon>Bacillariophyceae</taxon>
        <taxon>Bacillariophycidae</taxon>
        <taxon>Bacillariales</taxon>
        <taxon>Bacillariaceae</taxon>
        <taxon>Nitzschia</taxon>
    </lineage>
</organism>